<evidence type="ECO:0000313" key="2">
    <source>
        <dbReference type="EMBL" id="ACY12678.1"/>
    </source>
</evidence>
<sequence length="925" mass="102830">MRPRRLLPHLTLAFVALAIAGLCIWVVYQGRLPRTAMAQKLASAQRLSYHVITPTQGPRFELYGSERRIKIVSHPVLDPSLDYDPRRTINYGLRLELHHANRLLWHHEVNLETRQSKLDWSDGLWMHENAFTSRLDLELGDDRMVIVHLPEDFPPGSQLAVRLLGDPERGLVRVYQRVPREESARENVLKRLDESGGNALVDHNSYEPWTLLDVDEKLDRLHHTYQRLAPVGEPGFDFTSLSVFYTGFRTAVEELEGDRGLLLERQQGLVVNVLGPTSVRVELRRGARDSDRVDENLAAEGSDSAASDASAAVVRVRAVSEYARAPGQQSGTRPAAMRWELPVPGTTRPSFHELSLPTGLHSLHFFTDARTPVRLDISGPPLSQFGTMPYLDYDEHDRRLLPDERRLAVFETGPGQLPVEGGFFAPDDPRAQIVRIDVRTLLTSTPRGVADEPPLANAHFETGLAIEFLDGQGKVMSAEQQVVRAPYTPFERIERTDDSVVSVTEPVGLRLIAPPSTHSVRVSASRDVALRLYRFLEGEDVFQAPYDLALSDTLWRYAPRDRRQWFHTTPSNAPALLEAEQRALLVAQVRLIPHGSGSGDGEGDGDGGRDGRPPPSYALKPIGRPAQHEIHEPVPPRRFVELMRRWPPGMSTKIPAARTMRLRSDGRARPRLDYLVPTAALGDEVTVRVDGDVVDTRRFTTTRGHWRLPRLSRGDHAFTIETSARSATFLIDQPPAPAAAGGPARFSLVRRRTVYALGTQPLEVEVRKPAGQSVRVTMVVYAPWTEDRDDISVHAIIGGGVPKRVPRTPFARITVAERSETLPASEATAPATFADREHPLVGYPRFISVPLGDDLLPGNHRVGFSLRNSQPLWARFYVTHVAPQPSEEALQWRFAAEMGDPLGATPEPSAPATAAPADDAIAPRP</sequence>
<evidence type="ECO:0000313" key="3">
    <source>
        <dbReference type="Proteomes" id="UP000001880"/>
    </source>
</evidence>
<organism evidence="2 3">
    <name type="scientific">Haliangium ochraceum (strain DSM 14365 / JCM 11303 / SMP-2)</name>
    <dbReference type="NCBI Taxonomy" id="502025"/>
    <lineage>
        <taxon>Bacteria</taxon>
        <taxon>Pseudomonadati</taxon>
        <taxon>Myxococcota</taxon>
        <taxon>Polyangia</taxon>
        <taxon>Haliangiales</taxon>
        <taxon>Kofleriaceae</taxon>
        <taxon>Haliangium</taxon>
    </lineage>
</organism>
<evidence type="ECO:0000256" key="1">
    <source>
        <dbReference type="SAM" id="MobiDB-lite"/>
    </source>
</evidence>
<reference evidence="2 3" key="1">
    <citation type="journal article" date="2010" name="Stand. Genomic Sci.">
        <title>Complete genome sequence of Haliangium ochraceum type strain (SMP-2).</title>
        <authorList>
            <consortium name="US DOE Joint Genome Institute (JGI-PGF)"/>
            <person name="Ivanova N."/>
            <person name="Daum C."/>
            <person name="Lang E."/>
            <person name="Abt B."/>
            <person name="Kopitz M."/>
            <person name="Saunders E."/>
            <person name="Lapidus A."/>
            <person name="Lucas S."/>
            <person name="Glavina Del Rio T."/>
            <person name="Nolan M."/>
            <person name="Tice H."/>
            <person name="Copeland A."/>
            <person name="Cheng J.F."/>
            <person name="Chen F."/>
            <person name="Bruce D."/>
            <person name="Goodwin L."/>
            <person name="Pitluck S."/>
            <person name="Mavromatis K."/>
            <person name="Pati A."/>
            <person name="Mikhailova N."/>
            <person name="Chen A."/>
            <person name="Palaniappan K."/>
            <person name="Land M."/>
            <person name="Hauser L."/>
            <person name="Chang Y.J."/>
            <person name="Jeffries C.D."/>
            <person name="Detter J.C."/>
            <person name="Brettin T."/>
            <person name="Rohde M."/>
            <person name="Goker M."/>
            <person name="Bristow J."/>
            <person name="Markowitz V."/>
            <person name="Eisen J.A."/>
            <person name="Hugenholtz P."/>
            <person name="Kyrpides N.C."/>
            <person name="Klenk H.P."/>
        </authorList>
    </citation>
    <scope>NUCLEOTIDE SEQUENCE [LARGE SCALE GENOMIC DNA]</scope>
    <source>
        <strain evidence="3">DSM 14365 / CIP 107738 / JCM 11303 / AJ 13395 / SMP-2</strain>
    </source>
</reference>
<dbReference type="eggNOG" id="ENOG503055W">
    <property type="taxonomic scope" value="Bacteria"/>
</dbReference>
<gene>
    <name evidence="2" type="ordered locus">Hoch_0036</name>
</gene>
<dbReference type="STRING" id="502025.Hoch_0036"/>
<dbReference type="KEGG" id="hoh:Hoch_0036"/>
<feature type="compositionally biased region" description="Low complexity" evidence="1">
    <location>
        <begin position="904"/>
        <end position="925"/>
    </location>
</feature>
<proteinExistence type="predicted"/>
<dbReference type="AlphaFoldDB" id="D0LFP4"/>
<dbReference type="RefSeq" id="WP_012825305.1">
    <property type="nucleotide sequence ID" value="NC_013440.1"/>
</dbReference>
<accession>D0LFP4</accession>
<dbReference type="HOGENOM" id="CLU_315626_0_0_7"/>
<feature type="region of interest" description="Disordered" evidence="1">
    <location>
        <begin position="594"/>
        <end position="617"/>
    </location>
</feature>
<dbReference type="Proteomes" id="UP000001880">
    <property type="component" value="Chromosome"/>
</dbReference>
<protein>
    <submittedName>
        <fullName evidence="2">Uncharacterized protein</fullName>
    </submittedName>
</protein>
<name>D0LFP4_HALO1</name>
<keyword evidence="3" id="KW-1185">Reference proteome</keyword>
<dbReference type="OrthoDB" id="5478565at2"/>
<feature type="region of interest" description="Disordered" evidence="1">
    <location>
        <begin position="897"/>
        <end position="925"/>
    </location>
</feature>
<dbReference type="EMBL" id="CP001804">
    <property type="protein sequence ID" value="ACY12678.1"/>
    <property type="molecule type" value="Genomic_DNA"/>
</dbReference>